<dbReference type="SUPFAM" id="SSF51445">
    <property type="entry name" value="(Trans)glycosidases"/>
    <property type="match status" value="1"/>
</dbReference>
<name>A0ABU2X7D6_9ACTN</name>
<feature type="domain" description="DUF5605" evidence="3">
    <location>
        <begin position="408"/>
        <end position="467"/>
    </location>
</feature>
<dbReference type="InterPro" id="IPR041239">
    <property type="entry name" value="DUF5605"/>
</dbReference>
<dbReference type="InterPro" id="IPR017853">
    <property type="entry name" value="GH"/>
</dbReference>
<evidence type="ECO:0000259" key="1">
    <source>
        <dbReference type="Pfam" id="PF13204"/>
    </source>
</evidence>
<dbReference type="InterPro" id="IPR013783">
    <property type="entry name" value="Ig-like_fold"/>
</dbReference>
<protein>
    <submittedName>
        <fullName evidence="4">DUF5060 domain-containing protein</fullName>
    </submittedName>
</protein>
<evidence type="ECO:0000313" key="4">
    <source>
        <dbReference type="EMBL" id="MDT0541836.1"/>
    </source>
</evidence>
<dbReference type="Pfam" id="PF16586">
    <property type="entry name" value="DUF5060"/>
    <property type="match status" value="1"/>
</dbReference>
<dbReference type="EMBL" id="JAVRFD010000001">
    <property type="protein sequence ID" value="MDT0541836.1"/>
    <property type="molecule type" value="Genomic_DNA"/>
</dbReference>
<accession>A0ABU2X7D6</accession>
<dbReference type="Pfam" id="PF18310">
    <property type="entry name" value="DUF5605"/>
    <property type="match status" value="1"/>
</dbReference>
<proteinExistence type="predicted"/>
<evidence type="ECO:0000313" key="5">
    <source>
        <dbReference type="Proteomes" id="UP001180754"/>
    </source>
</evidence>
<gene>
    <name evidence="4" type="ORF">RND15_03765</name>
</gene>
<sequence>MTARRVERWDVYELRLTGPSAGNPYRDVVFGADFRHRHRVVPVDGFYDGCHDGRGLYRVRFMPDRPGPWTYTTRSDAPELDGHSGEFTCVAAVPGNHGPVRVAGPRRFRYADGTPYEPFGTTCYHWTHDENEELEERTLRTLAASPFNKVRMCLLPTRAMNPPRLPFPGRTPGALDTARFDPAFFAHFERRVRDLRDLGIEADIILFHPYDEGHWGVDNMTREEDLSLVRHTLARLAAYRNVWWSIANEYDFNTAKTVEDWDHIGRFVQRHDPYQHPRSIHNGTRMYEYERIYDFTKPWTTHQSIQHWDAARTPRWLAACPKPVVLDEIGYEGKLGRRWGNLTGRALVRQFWHGVSAGGYVGHGECYPEQDPDHAAWISRGGRLHGDSAPRIAFLRRLREEGPEDTYVYFGDRRHAHRDIDLPDIGAPWRLDLIDTWDMTVTPLPGVHRGRARVPLDRRPDLALRLRRAT</sequence>
<dbReference type="Pfam" id="PF13204">
    <property type="entry name" value="Apiosidase"/>
    <property type="match status" value="1"/>
</dbReference>
<dbReference type="RefSeq" id="WP_311722124.1">
    <property type="nucleotide sequence ID" value="NZ_JAVRFD010000001.1"/>
</dbReference>
<reference evidence="4" key="1">
    <citation type="submission" date="2024-05" db="EMBL/GenBank/DDBJ databases">
        <title>30 novel species of actinomycetes from the DSMZ collection.</title>
        <authorList>
            <person name="Nouioui I."/>
        </authorList>
    </citation>
    <scope>NUCLEOTIDE SEQUENCE</scope>
    <source>
        <strain evidence="4">DSM 41529</strain>
    </source>
</reference>
<dbReference type="Proteomes" id="UP001180754">
    <property type="component" value="Unassembled WGS sequence"/>
</dbReference>
<evidence type="ECO:0000259" key="2">
    <source>
        <dbReference type="Pfam" id="PF16586"/>
    </source>
</evidence>
<feature type="domain" description="DUF5060" evidence="2">
    <location>
        <begin position="6"/>
        <end position="75"/>
    </location>
</feature>
<comment type="caution">
    <text evidence="4">The sequence shown here is derived from an EMBL/GenBank/DDBJ whole genome shotgun (WGS) entry which is preliminary data.</text>
</comment>
<dbReference type="InterPro" id="IPR025277">
    <property type="entry name" value="Apiosidase-like_cat_dom"/>
</dbReference>
<dbReference type="InterPro" id="IPR032260">
    <property type="entry name" value="DUF5060"/>
</dbReference>
<organism evidence="4 5">
    <name type="scientific">Streptomyces lonegramiae</name>
    <dbReference type="NCBI Taxonomy" id="3075524"/>
    <lineage>
        <taxon>Bacteria</taxon>
        <taxon>Bacillati</taxon>
        <taxon>Actinomycetota</taxon>
        <taxon>Actinomycetes</taxon>
        <taxon>Kitasatosporales</taxon>
        <taxon>Streptomycetaceae</taxon>
        <taxon>Streptomyces</taxon>
    </lineage>
</organism>
<feature type="domain" description="Apiosidase-like catalytic" evidence="1">
    <location>
        <begin position="106"/>
        <end position="363"/>
    </location>
</feature>
<dbReference type="Gene3D" id="3.20.20.80">
    <property type="entry name" value="Glycosidases"/>
    <property type="match status" value="1"/>
</dbReference>
<dbReference type="PANTHER" id="PTHR37836:SF2">
    <property type="entry name" value="DUF4038 DOMAIN-CONTAINING PROTEIN"/>
    <property type="match status" value="1"/>
</dbReference>
<dbReference type="Gene3D" id="2.60.40.10">
    <property type="entry name" value="Immunoglobulins"/>
    <property type="match status" value="1"/>
</dbReference>
<dbReference type="PANTHER" id="PTHR37836">
    <property type="entry name" value="LMO1036 PROTEIN"/>
    <property type="match status" value="1"/>
</dbReference>
<keyword evidence="5" id="KW-1185">Reference proteome</keyword>
<dbReference type="Gene3D" id="2.60.40.3950">
    <property type="match status" value="1"/>
</dbReference>
<evidence type="ECO:0000259" key="3">
    <source>
        <dbReference type="Pfam" id="PF18310"/>
    </source>
</evidence>